<gene>
    <name evidence="1" type="ORF">BWD10_03195</name>
    <name evidence="2" type="ORF">SAMEA4504057_01680</name>
</gene>
<organism evidence="2 4">
    <name type="scientific">Neisseria zoodegmatis</name>
    <dbReference type="NCBI Taxonomy" id="326523"/>
    <lineage>
        <taxon>Bacteria</taxon>
        <taxon>Pseudomonadati</taxon>
        <taxon>Pseudomonadota</taxon>
        <taxon>Betaproteobacteria</taxon>
        <taxon>Neisseriales</taxon>
        <taxon>Neisseriaceae</taxon>
        <taxon>Neisseria</taxon>
    </lineage>
</organism>
<reference evidence="1 3" key="1">
    <citation type="submission" date="2017-01" db="EMBL/GenBank/DDBJ databases">
        <authorList>
            <person name="Wolfgang W.J."/>
            <person name="Cole J."/>
            <person name="Wroblewski D."/>
            <person name="Mcginnis J."/>
            <person name="Musser K.A."/>
        </authorList>
    </citation>
    <scope>NUCLEOTIDE SEQUENCE [LARGE SCALE GENOMIC DNA]</scope>
    <source>
        <strain evidence="1 3">DSM 21643</strain>
    </source>
</reference>
<accession>A0AB38DT97</accession>
<evidence type="ECO:0000313" key="4">
    <source>
        <dbReference type="Proteomes" id="UP000215033"/>
    </source>
</evidence>
<name>A0AB38DT97_9NEIS</name>
<evidence type="ECO:0000313" key="2">
    <source>
        <dbReference type="EMBL" id="SNU80168.1"/>
    </source>
</evidence>
<dbReference type="RefSeq" id="WP_085363020.1">
    <property type="nucleotide sequence ID" value="NZ_LT906434.1"/>
</dbReference>
<evidence type="ECO:0008006" key="5">
    <source>
        <dbReference type="Google" id="ProtNLM"/>
    </source>
</evidence>
<dbReference type="EMBL" id="LT906434">
    <property type="protein sequence ID" value="SNU80168.1"/>
    <property type="molecule type" value="Genomic_DNA"/>
</dbReference>
<evidence type="ECO:0000313" key="3">
    <source>
        <dbReference type="Proteomes" id="UP000193466"/>
    </source>
</evidence>
<dbReference type="AlphaFoldDB" id="A0AB38DT97"/>
<dbReference type="Proteomes" id="UP000215033">
    <property type="component" value="Chromosome 1"/>
</dbReference>
<evidence type="ECO:0000313" key="1">
    <source>
        <dbReference type="EMBL" id="OSI10932.1"/>
    </source>
</evidence>
<sequence>MFFYKQPLQPVSQSIIGTYPTVQAAERQVELFLLNRDADICLNIVQSEKGYTVQSVKWQ</sequence>
<dbReference type="Proteomes" id="UP000193466">
    <property type="component" value="Unassembled WGS sequence"/>
</dbReference>
<keyword evidence="3" id="KW-1185">Reference proteome</keyword>
<reference evidence="2 4" key="2">
    <citation type="submission" date="2017-06" db="EMBL/GenBank/DDBJ databases">
        <authorList>
            <consortium name="Pathogen Informatics"/>
        </authorList>
    </citation>
    <scope>NUCLEOTIDE SEQUENCE [LARGE SCALE GENOMIC DNA]</scope>
    <source>
        <strain evidence="2 4">NCTC12230</strain>
    </source>
</reference>
<protein>
    <recommendedName>
        <fullName evidence="5">SPOR domain-containing protein</fullName>
    </recommendedName>
</protein>
<dbReference type="EMBL" id="MTBM01000003">
    <property type="protein sequence ID" value="OSI10932.1"/>
    <property type="molecule type" value="Genomic_DNA"/>
</dbReference>
<dbReference type="KEGG" id="nzo:SAMEA4504057_1680"/>
<proteinExistence type="predicted"/>